<evidence type="ECO:0000259" key="8">
    <source>
        <dbReference type="PROSITE" id="PS51029"/>
    </source>
</evidence>
<gene>
    <name evidence="9" type="ORF">PAPOLLO_LOCUS6972</name>
</gene>
<dbReference type="PROSITE" id="PS50280">
    <property type="entry name" value="SET"/>
    <property type="match status" value="1"/>
</dbReference>
<dbReference type="AlphaFoldDB" id="A0A8S3WJ78"/>
<dbReference type="PANTHER" id="PTHR46223">
    <property type="entry name" value="HISTONE-LYSINE N-METHYLTRANSFERASE SUV39H"/>
    <property type="match status" value="1"/>
</dbReference>
<comment type="subcellular location">
    <subcellularLocation>
        <location evidence="1">Chromosome</location>
    </subcellularLocation>
</comment>
<dbReference type="GO" id="GO:0005694">
    <property type="term" value="C:chromosome"/>
    <property type="evidence" value="ECO:0007669"/>
    <property type="project" value="UniProtKB-SubCell"/>
</dbReference>
<dbReference type="Pfam" id="PF10545">
    <property type="entry name" value="MADF_DNA_bdg"/>
    <property type="match status" value="1"/>
</dbReference>
<dbReference type="GO" id="GO:0008168">
    <property type="term" value="F:methyltransferase activity"/>
    <property type="evidence" value="ECO:0007669"/>
    <property type="project" value="UniProtKB-KW"/>
</dbReference>
<proteinExistence type="predicted"/>
<feature type="region of interest" description="Disordered" evidence="6">
    <location>
        <begin position="184"/>
        <end position="207"/>
    </location>
</feature>
<comment type="caution">
    <text evidence="9">The sequence shown here is derived from an EMBL/GenBank/DDBJ whole genome shotgun (WGS) entry which is preliminary data.</text>
</comment>
<dbReference type="PANTHER" id="PTHR46223:SF3">
    <property type="entry name" value="HISTONE-LYSINE N-METHYLTRANSFERASE SET-23"/>
    <property type="match status" value="1"/>
</dbReference>
<evidence type="ECO:0000256" key="6">
    <source>
        <dbReference type="SAM" id="MobiDB-lite"/>
    </source>
</evidence>
<dbReference type="PROSITE" id="PS51029">
    <property type="entry name" value="MADF"/>
    <property type="match status" value="1"/>
</dbReference>
<evidence type="ECO:0000256" key="4">
    <source>
        <dbReference type="ARBA" id="ARBA00022679"/>
    </source>
</evidence>
<keyword evidence="2" id="KW-0158">Chromosome</keyword>
<protein>
    <submittedName>
        <fullName evidence="9">(apollo) hypothetical protein</fullName>
    </submittedName>
</protein>
<evidence type="ECO:0000256" key="3">
    <source>
        <dbReference type="ARBA" id="ARBA00022603"/>
    </source>
</evidence>
<evidence type="ECO:0000256" key="5">
    <source>
        <dbReference type="ARBA" id="ARBA00022691"/>
    </source>
</evidence>
<evidence type="ECO:0000259" key="7">
    <source>
        <dbReference type="PROSITE" id="PS50280"/>
    </source>
</evidence>
<reference evidence="9" key="1">
    <citation type="submission" date="2021-04" db="EMBL/GenBank/DDBJ databases">
        <authorList>
            <person name="Tunstrom K."/>
        </authorList>
    </citation>
    <scope>NUCLEOTIDE SEQUENCE</scope>
</reference>
<dbReference type="GO" id="GO:0032259">
    <property type="term" value="P:methylation"/>
    <property type="evidence" value="ECO:0007669"/>
    <property type="project" value="UniProtKB-KW"/>
</dbReference>
<dbReference type="OrthoDB" id="6159213at2759"/>
<keyword evidence="4" id="KW-0808">Transferase</keyword>
<keyword evidence="5" id="KW-0949">S-adenosyl-L-methionine</keyword>
<dbReference type="Proteomes" id="UP000691718">
    <property type="component" value="Unassembled WGS sequence"/>
</dbReference>
<evidence type="ECO:0000313" key="10">
    <source>
        <dbReference type="Proteomes" id="UP000691718"/>
    </source>
</evidence>
<evidence type="ECO:0000313" key="9">
    <source>
        <dbReference type="EMBL" id="CAG4963394.1"/>
    </source>
</evidence>
<dbReference type="InterPro" id="IPR006578">
    <property type="entry name" value="MADF-dom"/>
</dbReference>
<evidence type="ECO:0000256" key="1">
    <source>
        <dbReference type="ARBA" id="ARBA00004286"/>
    </source>
</evidence>
<dbReference type="InterPro" id="IPR001214">
    <property type="entry name" value="SET_dom"/>
</dbReference>
<dbReference type="Pfam" id="PF00856">
    <property type="entry name" value="SET"/>
    <property type="match status" value="1"/>
</dbReference>
<organism evidence="9 10">
    <name type="scientific">Parnassius apollo</name>
    <name type="common">Apollo butterfly</name>
    <name type="synonym">Papilio apollo</name>
    <dbReference type="NCBI Taxonomy" id="110799"/>
    <lineage>
        <taxon>Eukaryota</taxon>
        <taxon>Metazoa</taxon>
        <taxon>Ecdysozoa</taxon>
        <taxon>Arthropoda</taxon>
        <taxon>Hexapoda</taxon>
        <taxon>Insecta</taxon>
        <taxon>Pterygota</taxon>
        <taxon>Neoptera</taxon>
        <taxon>Endopterygota</taxon>
        <taxon>Lepidoptera</taxon>
        <taxon>Glossata</taxon>
        <taxon>Ditrysia</taxon>
        <taxon>Papilionoidea</taxon>
        <taxon>Papilionidae</taxon>
        <taxon>Parnassiinae</taxon>
        <taxon>Parnassini</taxon>
        <taxon>Parnassius</taxon>
        <taxon>Parnassius</taxon>
    </lineage>
</organism>
<feature type="domain" description="SET" evidence="7">
    <location>
        <begin position="1"/>
        <end position="58"/>
    </location>
</feature>
<keyword evidence="3" id="KW-0489">Methyltransferase</keyword>
<sequence length="266" mass="31459">MQTFVDPTHFGNIGRYVNHSCDPNCYIVPVRINSPIPKLAIFSLCDILPDQEITIDYGANNCNYLQQEINDGDCKRKKCLCNTNKCKERPFLWGKTEDIYKDKNLKLAAWREVCLILKPNFDELDEKERKQYGKQVSTKLNNIRDSWLKTVKKQKDESKSGSSTKKTRNYLYHEQLMFLKKVSEPRPPHESVSKKARTETEVGMESDFRSPLVKDKRKIDNKEVNDRMVKFLDSRINPEKENHVFLQRHYTNLEHFNYRRDFRISS</sequence>
<name>A0A8S3WJ78_PARAO</name>
<dbReference type="InterPro" id="IPR050973">
    <property type="entry name" value="H3K9_Histone-Lys_N-MTase"/>
</dbReference>
<dbReference type="EMBL" id="CAJQZP010000478">
    <property type="protein sequence ID" value="CAG4963394.1"/>
    <property type="molecule type" value="Genomic_DNA"/>
</dbReference>
<accession>A0A8S3WJ78</accession>
<evidence type="ECO:0000256" key="2">
    <source>
        <dbReference type="ARBA" id="ARBA00022454"/>
    </source>
</evidence>
<dbReference type="SMART" id="SM00595">
    <property type="entry name" value="MADF"/>
    <property type="match status" value="1"/>
</dbReference>
<feature type="domain" description="MADF" evidence="8">
    <location>
        <begin position="81"/>
        <end position="184"/>
    </location>
</feature>
<keyword evidence="10" id="KW-1185">Reference proteome</keyword>